<feature type="chain" id="PRO_5041076523" evidence="3">
    <location>
        <begin position="31"/>
        <end position="438"/>
    </location>
</feature>
<dbReference type="AlphaFoldDB" id="A0A3N2C6P6"/>
<keyword evidence="3" id="KW-0732">Signal</keyword>
<comment type="caution">
    <text evidence="4">The sequence shown here is derived from an EMBL/GenBank/DDBJ whole genome shotgun (WGS) entry which is preliminary data.</text>
</comment>
<dbReference type="OrthoDB" id="8317736at2"/>
<evidence type="ECO:0000256" key="3">
    <source>
        <dbReference type="SAM" id="SignalP"/>
    </source>
</evidence>
<dbReference type="Proteomes" id="UP000266915">
    <property type="component" value="Unassembled WGS sequence"/>
</dbReference>
<protein>
    <submittedName>
        <fullName evidence="4">Carbohydrate ABC transporter substrate-binding protein (CUT1 family)</fullName>
    </submittedName>
</protein>
<dbReference type="RefSeq" id="WP_079003547.1">
    <property type="nucleotide sequence ID" value="NZ_CP019402.1"/>
</dbReference>
<reference evidence="4 5" key="1">
    <citation type="submission" date="2018-11" db="EMBL/GenBank/DDBJ databases">
        <title>Sequencing the genomes of 1000 actinobacteria strains.</title>
        <authorList>
            <person name="Klenk H.-P."/>
        </authorList>
    </citation>
    <scope>NUCLEOTIDE SEQUENCE [LARGE SCALE GENOMIC DNA]</scope>
    <source>
        <strain evidence="4 5">DSM 14012</strain>
    </source>
</reference>
<dbReference type="EMBL" id="RKHL01000001">
    <property type="protein sequence ID" value="ROR83192.1"/>
    <property type="molecule type" value="Genomic_DNA"/>
</dbReference>
<keyword evidence="5" id="KW-1185">Reference proteome</keyword>
<dbReference type="Gene3D" id="3.40.190.10">
    <property type="entry name" value="Periplasmic binding protein-like II"/>
    <property type="match status" value="2"/>
</dbReference>
<keyword evidence="2" id="KW-0813">Transport</keyword>
<dbReference type="InterPro" id="IPR050490">
    <property type="entry name" value="Bact_solute-bd_prot1"/>
</dbReference>
<feature type="signal peptide" evidence="3">
    <location>
        <begin position="1"/>
        <end position="30"/>
    </location>
</feature>
<dbReference type="PROSITE" id="PS51257">
    <property type="entry name" value="PROKAR_LIPOPROTEIN"/>
    <property type="match status" value="1"/>
</dbReference>
<evidence type="ECO:0000313" key="4">
    <source>
        <dbReference type="EMBL" id="ROR83192.1"/>
    </source>
</evidence>
<proteinExistence type="inferred from homology"/>
<dbReference type="PANTHER" id="PTHR43649:SF29">
    <property type="entry name" value="OSMOPROTECTIVE COMPOUNDS-BINDING PROTEIN GGTB"/>
    <property type="match status" value="1"/>
</dbReference>
<sequence length="438" mass="46105">MSTAHRAPKRRSATAIAALGVTALALTACAGNGGASSATSFDYLAAVENSIVRDELTALGDGACAANEKALPLKVETLPQADVLQRVTLLASQNALPTTFTAPTAPLRPGGTLGDDDTVLDLEDTLTELGVMDDILPSAVATVKNIYGDRFVSMPYQYNVEGFFYNKTMFTDLGIAVPQTWDELLDAADTVQASGKSAFTVSGAQGWTITRYISTYLFRLLGPDAMNDIASGDAKLTDPEYVEAITAVADLGKYFGAGITTMDMQTATSEFFTGNAAMMYNGTWMLADVYNTELNQIGEDAVGFMPFPTVEGGKGSIDQYPANTGAATSFSTKGYDEEKVGGWLSCIAENYGSSVLKNQGVISGFKLNEEVTDVPALTAEVQGIMADTDETVTWFETFLPEKAGVDAQTNAAPLLTGGISPEDFAALVQAGVDAGLKK</sequence>
<comment type="similarity">
    <text evidence="1">Belongs to the bacterial solute-binding protein 1 family.</text>
</comment>
<evidence type="ECO:0000256" key="2">
    <source>
        <dbReference type="ARBA" id="ARBA00022448"/>
    </source>
</evidence>
<dbReference type="PANTHER" id="PTHR43649">
    <property type="entry name" value="ARABINOSE-BINDING PROTEIN-RELATED"/>
    <property type="match status" value="1"/>
</dbReference>
<evidence type="ECO:0000256" key="1">
    <source>
        <dbReference type="ARBA" id="ARBA00008520"/>
    </source>
</evidence>
<evidence type="ECO:0000313" key="5">
    <source>
        <dbReference type="Proteomes" id="UP000266915"/>
    </source>
</evidence>
<organism evidence="4 5">
    <name type="scientific">Plantibacter flavus</name>
    <dbReference type="NCBI Taxonomy" id="150123"/>
    <lineage>
        <taxon>Bacteria</taxon>
        <taxon>Bacillati</taxon>
        <taxon>Actinomycetota</taxon>
        <taxon>Actinomycetes</taxon>
        <taxon>Micrococcales</taxon>
        <taxon>Microbacteriaceae</taxon>
        <taxon>Plantibacter</taxon>
    </lineage>
</organism>
<dbReference type="InterPro" id="IPR006059">
    <property type="entry name" value="SBP"/>
</dbReference>
<name>A0A3N2C6P6_9MICO</name>
<dbReference type="SUPFAM" id="SSF53850">
    <property type="entry name" value="Periplasmic binding protein-like II"/>
    <property type="match status" value="1"/>
</dbReference>
<accession>A0A3N2C6P6</accession>
<dbReference type="Pfam" id="PF01547">
    <property type="entry name" value="SBP_bac_1"/>
    <property type="match status" value="1"/>
</dbReference>
<gene>
    <name evidence="4" type="ORF">EDD42_3298</name>
</gene>